<accession>A0A2M4DSQ5</accession>
<name>A0A2M4DSQ5_ANODA</name>
<proteinExistence type="predicted"/>
<dbReference type="AlphaFoldDB" id="A0A2M4DSQ5"/>
<sequence>MRLTLSVASSVALHLQSRAFHLHYRALLGREDDTGAVSRVPMAVSCEDKGTLELSRVLPCAMFFYFNLFLLHKLSSARVTQHFRWLERTPLFCGTTSH</sequence>
<organism evidence="1">
    <name type="scientific">Anopheles darlingi</name>
    <name type="common">Mosquito</name>
    <dbReference type="NCBI Taxonomy" id="43151"/>
    <lineage>
        <taxon>Eukaryota</taxon>
        <taxon>Metazoa</taxon>
        <taxon>Ecdysozoa</taxon>
        <taxon>Arthropoda</taxon>
        <taxon>Hexapoda</taxon>
        <taxon>Insecta</taxon>
        <taxon>Pterygota</taxon>
        <taxon>Neoptera</taxon>
        <taxon>Endopterygota</taxon>
        <taxon>Diptera</taxon>
        <taxon>Nematocera</taxon>
        <taxon>Culicoidea</taxon>
        <taxon>Culicidae</taxon>
        <taxon>Anophelinae</taxon>
        <taxon>Anopheles</taxon>
    </lineage>
</organism>
<protein>
    <submittedName>
        <fullName evidence="1">Putative secreted protein</fullName>
    </submittedName>
</protein>
<reference evidence="1" key="1">
    <citation type="submission" date="2018-01" db="EMBL/GenBank/DDBJ databases">
        <title>An insight into the sialome of Amazonian anophelines.</title>
        <authorList>
            <person name="Ribeiro J.M."/>
            <person name="Scarpassa V."/>
            <person name="Calvo E."/>
        </authorList>
    </citation>
    <scope>NUCLEOTIDE SEQUENCE</scope>
</reference>
<evidence type="ECO:0000313" key="1">
    <source>
        <dbReference type="EMBL" id="MBW80258.1"/>
    </source>
</evidence>
<dbReference type="EMBL" id="GGFL01016080">
    <property type="protein sequence ID" value="MBW80258.1"/>
    <property type="molecule type" value="Transcribed_RNA"/>
</dbReference>